<sequence length="281" mass="30322">MSLPALAITGSTGHIGGLVAQHLADDGLSQRLLARNPNKAPKLPGATAVQNSYENTEESRSALSGTKLLFMVSASESSERLDQHRAFIDAAVEAGVEHIVYLSYFKAAPDATFTLARDHWATEQHIIKSGIAYTFLRDNMYTDFFTSMVGSDGVLRGPAADGRVASVTRADVARVAAAVLHDPTAHTGQTYDLTGPEALTFDEIAQTITDVTGREVSFHNETIDEAYESRRAWDAPQWEYDAWVSTYTAIAAGELVPVSDAVEQITGKPAESLRDFLSSAN</sequence>
<dbReference type="AlphaFoldDB" id="A0A2V1K4V3"/>
<organism evidence="2 3">
    <name type="scientific">Ancrocorticia populi</name>
    <dbReference type="NCBI Taxonomy" id="2175228"/>
    <lineage>
        <taxon>Bacteria</taxon>
        <taxon>Bacillati</taxon>
        <taxon>Actinomycetota</taxon>
        <taxon>Actinomycetes</taxon>
        <taxon>Actinomycetales</taxon>
        <taxon>Actinomycetaceae</taxon>
        <taxon>Ancrocorticia</taxon>
    </lineage>
</organism>
<dbReference type="EMBL" id="QETB01000006">
    <property type="protein sequence ID" value="PWF24475.1"/>
    <property type="molecule type" value="Genomic_DNA"/>
</dbReference>
<evidence type="ECO:0000313" key="2">
    <source>
        <dbReference type="EMBL" id="PWF24475.1"/>
    </source>
</evidence>
<keyword evidence="3" id="KW-1185">Reference proteome</keyword>
<gene>
    <name evidence="2" type="ORF">DD236_10570</name>
</gene>
<dbReference type="Gene3D" id="3.90.25.10">
    <property type="entry name" value="UDP-galactose 4-epimerase, domain 1"/>
    <property type="match status" value="1"/>
</dbReference>
<dbReference type="InterPro" id="IPR036291">
    <property type="entry name" value="NAD(P)-bd_dom_sf"/>
</dbReference>
<protein>
    <submittedName>
        <fullName evidence="2">NAD(P)-dependent oxidoreductase</fullName>
    </submittedName>
</protein>
<dbReference type="PANTHER" id="PTHR47129">
    <property type="entry name" value="QUINONE OXIDOREDUCTASE 2"/>
    <property type="match status" value="1"/>
</dbReference>
<dbReference type="CDD" id="cd05269">
    <property type="entry name" value="TMR_SDR_a"/>
    <property type="match status" value="1"/>
</dbReference>
<dbReference type="InterPro" id="IPR052718">
    <property type="entry name" value="NmrA-type_oxidoreductase"/>
</dbReference>
<comment type="caution">
    <text evidence="2">The sequence shown here is derived from an EMBL/GenBank/DDBJ whole genome shotgun (WGS) entry which is preliminary data.</text>
</comment>
<dbReference type="Gene3D" id="3.40.50.720">
    <property type="entry name" value="NAD(P)-binding Rossmann-like Domain"/>
    <property type="match status" value="1"/>
</dbReference>
<evidence type="ECO:0000313" key="3">
    <source>
        <dbReference type="Proteomes" id="UP000245283"/>
    </source>
</evidence>
<name>A0A2V1K4V3_9ACTO</name>
<reference evidence="3" key="1">
    <citation type="submission" date="2018-05" db="EMBL/GenBank/DDBJ databases">
        <authorList>
            <person name="Li Y."/>
        </authorList>
    </citation>
    <scope>NUCLEOTIDE SEQUENCE [LARGE SCALE GENOMIC DNA]</scope>
    <source>
        <strain evidence="3">sk1b4</strain>
    </source>
</reference>
<feature type="domain" description="NmrA-like" evidence="1">
    <location>
        <begin position="6"/>
        <end position="220"/>
    </location>
</feature>
<proteinExistence type="predicted"/>
<accession>A0A2V1K4V3</accession>
<dbReference type="OrthoDB" id="3243290at2"/>
<dbReference type="RefSeq" id="WP_109094371.1">
    <property type="nucleotide sequence ID" value="NZ_QETB01000006.1"/>
</dbReference>
<dbReference type="Proteomes" id="UP000245283">
    <property type="component" value="Unassembled WGS sequence"/>
</dbReference>
<dbReference type="PANTHER" id="PTHR47129:SF1">
    <property type="entry name" value="NMRA-LIKE DOMAIN-CONTAINING PROTEIN"/>
    <property type="match status" value="1"/>
</dbReference>
<dbReference type="Pfam" id="PF05368">
    <property type="entry name" value="NmrA"/>
    <property type="match status" value="1"/>
</dbReference>
<evidence type="ECO:0000259" key="1">
    <source>
        <dbReference type="Pfam" id="PF05368"/>
    </source>
</evidence>
<dbReference type="InterPro" id="IPR008030">
    <property type="entry name" value="NmrA-like"/>
</dbReference>
<dbReference type="SUPFAM" id="SSF51735">
    <property type="entry name" value="NAD(P)-binding Rossmann-fold domains"/>
    <property type="match status" value="1"/>
</dbReference>